<gene>
    <name evidence="1" type="ORF">ACFQDM_13690</name>
</gene>
<dbReference type="Pfam" id="PF05521">
    <property type="entry name" value="Phage_HCP"/>
    <property type="match status" value="1"/>
</dbReference>
<evidence type="ECO:0000313" key="2">
    <source>
        <dbReference type="Proteomes" id="UP001596303"/>
    </source>
</evidence>
<reference evidence="2" key="1">
    <citation type="journal article" date="2019" name="Int. J. Syst. Evol. Microbiol.">
        <title>The Global Catalogue of Microorganisms (GCM) 10K type strain sequencing project: providing services to taxonomists for standard genome sequencing and annotation.</title>
        <authorList>
            <consortium name="The Broad Institute Genomics Platform"/>
            <consortium name="The Broad Institute Genome Sequencing Center for Infectious Disease"/>
            <person name="Wu L."/>
            <person name="Ma J."/>
        </authorList>
    </citation>
    <scope>NUCLEOTIDE SEQUENCE [LARGE SCALE GENOMIC DNA]</scope>
    <source>
        <strain evidence="2">CGMCC-1.15741</strain>
    </source>
</reference>
<sequence length="105" mass="12128">MRKRATFQSQQMVNDGFGNFVGTWIDRCERWCNIAYLRGSETVMASRLEGRQPVILTFRQDTQTAKIIPEWRVLIDGTEYNIREPLRPSDDGLRFELLCEGGVAT</sequence>
<protein>
    <submittedName>
        <fullName evidence="1">Phage head closure protein</fullName>
    </submittedName>
</protein>
<dbReference type="RefSeq" id="WP_377379930.1">
    <property type="nucleotide sequence ID" value="NZ_JBHSSW010000025.1"/>
</dbReference>
<name>A0ABW1SCX9_9PROT</name>
<comment type="caution">
    <text evidence="1">The sequence shown here is derived from an EMBL/GenBank/DDBJ whole genome shotgun (WGS) entry which is preliminary data.</text>
</comment>
<dbReference type="NCBIfam" id="TIGR01563">
    <property type="entry name" value="gp16_SPP1"/>
    <property type="match status" value="1"/>
</dbReference>
<dbReference type="Gene3D" id="2.40.10.270">
    <property type="entry name" value="Bacteriophage SPP1 head-tail adaptor protein"/>
    <property type="match status" value="1"/>
</dbReference>
<accession>A0ABW1SCX9</accession>
<evidence type="ECO:0000313" key="1">
    <source>
        <dbReference type="EMBL" id="MFC6199132.1"/>
    </source>
</evidence>
<dbReference type="InterPro" id="IPR008767">
    <property type="entry name" value="Phage_SPP1_head-tail_adaptor"/>
</dbReference>
<organism evidence="1 2">
    <name type="scientific">Ponticaulis profundi</name>
    <dbReference type="NCBI Taxonomy" id="2665222"/>
    <lineage>
        <taxon>Bacteria</taxon>
        <taxon>Pseudomonadati</taxon>
        <taxon>Pseudomonadota</taxon>
        <taxon>Alphaproteobacteria</taxon>
        <taxon>Hyphomonadales</taxon>
        <taxon>Hyphomonadaceae</taxon>
        <taxon>Ponticaulis</taxon>
    </lineage>
</organism>
<dbReference type="EMBL" id="JBHSSW010000025">
    <property type="protein sequence ID" value="MFC6199132.1"/>
    <property type="molecule type" value="Genomic_DNA"/>
</dbReference>
<keyword evidence="2" id="KW-1185">Reference proteome</keyword>
<proteinExistence type="predicted"/>
<dbReference type="InterPro" id="IPR038666">
    <property type="entry name" value="SSP1_head-tail_sf"/>
</dbReference>
<dbReference type="Proteomes" id="UP001596303">
    <property type="component" value="Unassembled WGS sequence"/>
</dbReference>